<dbReference type="Proteomes" id="UP001485043">
    <property type="component" value="Unassembled WGS sequence"/>
</dbReference>
<dbReference type="AlphaFoldDB" id="A0AAW1T3E7"/>
<keyword evidence="2" id="KW-1133">Transmembrane helix</keyword>
<dbReference type="EMBL" id="JALJOV010000401">
    <property type="protein sequence ID" value="KAK9864019.1"/>
    <property type="molecule type" value="Genomic_DNA"/>
</dbReference>
<evidence type="ECO:0000256" key="1">
    <source>
        <dbReference type="SAM" id="MobiDB-lite"/>
    </source>
</evidence>
<comment type="caution">
    <text evidence="3">The sequence shown here is derived from an EMBL/GenBank/DDBJ whole genome shotgun (WGS) entry which is preliminary data.</text>
</comment>
<organism evidence="3 4">
    <name type="scientific">Apatococcus fuscideae</name>
    <dbReference type="NCBI Taxonomy" id="2026836"/>
    <lineage>
        <taxon>Eukaryota</taxon>
        <taxon>Viridiplantae</taxon>
        <taxon>Chlorophyta</taxon>
        <taxon>core chlorophytes</taxon>
        <taxon>Trebouxiophyceae</taxon>
        <taxon>Chlorellales</taxon>
        <taxon>Chlorellaceae</taxon>
        <taxon>Apatococcus</taxon>
    </lineage>
</organism>
<keyword evidence="4" id="KW-1185">Reference proteome</keyword>
<protein>
    <submittedName>
        <fullName evidence="3">Uncharacterized protein</fullName>
    </submittedName>
</protein>
<keyword evidence="2" id="KW-0812">Transmembrane</keyword>
<evidence type="ECO:0000313" key="4">
    <source>
        <dbReference type="Proteomes" id="UP001485043"/>
    </source>
</evidence>
<evidence type="ECO:0000313" key="3">
    <source>
        <dbReference type="EMBL" id="KAK9864019.1"/>
    </source>
</evidence>
<accession>A0AAW1T3E7</accession>
<sequence length="178" mass="19986">MKEASCHQQVGLSHLPQSHQKPYSCCVCASEERGAWGRRVVKGFWERVTPPDLSNARMLPEGASAGRPDDQRLVKKQREVSRVTLQGIPTLSESPVSPENERQFFLPISEQVIDRWIDDEFVKEAAGEYSMERISCNMAERLMETSDALAITLKGRQFASFVVVIIASMVLGLILAFF</sequence>
<gene>
    <name evidence="3" type="ORF">WJX84_002280</name>
</gene>
<evidence type="ECO:0000256" key="2">
    <source>
        <dbReference type="SAM" id="Phobius"/>
    </source>
</evidence>
<reference evidence="3 4" key="1">
    <citation type="journal article" date="2024" name="Nat. Commun.">
        <title>Phylogenomics reveals the evolutionary origins of lichenization in chlorophyte algae.</title>
        <authorList>
            <person name="Puginier C."/>
            <person name="Libourel C."/>
            <person name="Otte J."/>
            <person name="Skaloud P."/>
            <person name="Haon M."/>
            <person name="Grisel S."/>
            <person name="Petersen M."/>
            <person name="Berrin J.G."/>
            <person name="Delaux P.M."/>
            <person name="Dal Grande F."/>
            <person name="Keller J."/>
        </authorList>
    </citation>
    <scope>NUCLEOTIDE SEQUENCE [LARGE SCALE GENOMIC DNA]</scope>
    <source>
        <strain evidence="3 4">SAG 2523</strain>
    </source>
</reference>
<name>A0AAW1T3E7_9CHLO</name>
<feature type="region of interest" description="Disordered" evidence="1">
    <location>
        <begin position="1"/>
        <end position="20"/>
    </location>
</feature>
<feature type="transmembrane region" description="Helical" evidence="2">
    <location>
        <begin position="158"/>
        <end position="177"/>
    </location>
</feature>
<proteinExistence type="predicted"/>
<keyword evidence="2" id="KW-0472">Membrane</keyword>